<evidence type="ECO:0000256" key="1">
    <source>
        <dbReference type="ARBA" id="ARBA00004141"/>
    </source>
</evidence>
<feature type="transmembrane region" description="Helical" evidence="5">
    <location>
        <begin position="126"/>
        <end position="149"/>
    </location>
</feature>
<keyword evidence="4 5" id="KW-0472">Membrane</keyword>
<keyword evidence="2 5" id="KW-0812">Transmembrane</keyword>
<feature type="transmembrane region" description="Helical" evidence="5">
    <location>
        <begin position="42"/>
        <end position="58"/>
    </location>
</feature>
<gene>
    <name evidence="6" type="ORF">K4H94_11995</name>
</gene>
<dbReference type="EMBL" id="JAIFTX010000034">
    <property type="protein sequence ID" value="MBX7291715.1"/>
    <property type="molecule type" value="Genomic_DNA"/>
</dbReference>
<dbReference type="Proteomes" id="UP000775179">
    <property type="component" value="Unassembled WGS sequence"/>
</dbReference>
<organism evidence="6 7">
    <name type="scientific">Clostridium chauvoei</name>
    <dbReference type="NCBI Taxonomy" id="46867"/>
    <lineage>
        <taxon>Bacteria</taxon>
        <taxon>Bacillati</taxon>
        <taxon>Bacillota</taxon>
        <taxon>Clostridia</taxon>
        <taxon>Eubacteriales</taxon>
        <taxon>Clostridiaceae</taxon>
        <taxon>Clostridium</taxon>
    </lineage>
</organism>
<name>A0ABD4RKN2_9CLOT</name>
<evidence type="ECO:0000256" key="2">
    <source>
        <dbReference type="ARBA" id="ARBA00022692"/>
    </source>
</evidence>
<feature type="transmembrane region" description="Helical" evidence="5">
    <location>
        <begin position="95"/>
        <end position="114"/>
    </location>
</feature>
<evidence type="ECO:0000256" key="3">
    <source>
        <dbReference type="ARBA" id="ARBA00022989"/>
    </source>
</evidence>
<dbReference type="Pfam" id="PF01027">
    <property type="entry name" value="Bax1-I"/>
    <property type="match status" value="1"/>
</dbReference>
<dbReference type="KEGG" id="cchv:BTM20_12880"/>
<dbReference type="AlphaFoldDB" id="A0ABD4RKN2"/>
<comment type="caution">
    <text evidence="6">The sequence shown here is derived from an EMBL/GenBank/DDBJ whole genome shotgun (WGS) entry which is preliminary data.</text>
</comment>
<evidence type="ECO:0000256" key="5">
    <source>
        <dbReference type="SAM" id="Phobius"/>
    </source>
</evidence>
<feature type="transmembrane region" description="Helical" evidence="5">
    <location>
        <begin position="12"/>
        <end position="36"/>
    </location>
</feature>
<feature type="transmembrane region" description="Helical" evidence="5">
    <location>
        <begin position="70"/>
        <end position="89"/>
    </location>
</feature>
<evidence type="ECO:0000313" key="7">
    <source>
        <dbReference type="Proteomes" id="UP000775179"/>
    </source>
</evidence>
<evidence type="ECO:0000313" key="6">
    <source>
        <dbReference type="EMBL" id="MBX7291715.1"/>
    </source>
</evidence>
<dbReference type="GO" id="GO:0016020">
    <property type="term" value="C:membrane"/>
    <property type="evidence" value="ECO:0007669"/>
    <property type="project" value="UniProtKB-SubCell"/>
</dbReference>
<comment type="subcellular location">
    <subcellularLocation>
        <location evidence="1">Membrane</location>
        <topology evidence="1">Multi-pass membrane protein</topology>
    </subcellularLocation>
</comment>
<protein>
    <submittedName>
        <fullName evidence="6">Bax inhibitor-1 family protein</fullName>
    </submittedName>
</protein>
<keyword evidence="3 5" id="KW-1133">Transmembrane helix</keyword>
<dbReference type="InterPro" id="IPR006214">
    <property type="entry name" value="Bax_inhibitor_1-related"/>
</dbReference>
<evidence type="ECO:0000256" key="4">
    <source>
        <dbReference type="ARBA" id="ARBA00023136"/>
    </source>
</evidence>
<dbReference type="GeneID" id="66302774"/>
<accession>A0ABD4RKN2</accession>
<reference evidence="6 7" key="1">
    <citation type="submission" date="2021-08" db="EMBL/GenBank/DDBJ databases">
        <title>Genome sequence analysis of Clostridium chauvoei strains of European origin and evaluation of typing options for outbreak investigations.</title>
        <authorList>
            <person name="Abdel-Glil M."/>
            <person name="Thomas P."/>
            <person name="Seyboldt C."/>
        </authorList>
    </citation>
    <scope>NUCLEOTIDE SEQUENCE [LARGE SCALE GENOMIC DNA]</scope>
    <source>
        <strain evidence="6 7">S0260-09</strain>
    </source>
</reference>
<feature type="transmembrane region" description="Helical" evidence="5">
    <location>
        <begin position="184"/>
        <end position="206"/>
    </location>
</feature>
<proteinExistence type="predicted"/>
<dbReference type="RefSeq" id="WP_021874678.1">
    <property type="nucleotide sequence ID" value="NZ_CP018624.1"/>
</dbReference>
<sequence>MSYQSITKKNYLAVLSTFFMALIFLGIGSFIGVRFIPASIRNFMNIAFFIVVLFSLFSKKGGFIRSKKSMYVYAFILGILTGSTYIYYFNTLGSATFMSVVLGVILIFGMAYIIAAGSTEENLFKLGPIVFGGITVLLILEFINIFFFSFGTFDIILSAIGIGIYSIYSIIIMKSVQVRCRYGVLSEIEVVSLAYSIFISFLNLLLDLLRLVSILKD</sequence>
<feature type="transmembrane region" description="Helical" evidence="5">
    <location>
        <begin position="155"/>
        <end position="172"/>
    </location>
</feature>